<reference evidence="1 2" key="2">
    <citation type="journal article" date="2022" name="Mol. Ecol. Resour.">
        <title>The genomes of chicory, endive, great burdock and yacon provide insights into Asteraceae paleo-polyploidization history and plant inulin production.</title>
        <authorList>
            <person name="Fan W."/>
            <person name="Wang S."/>
            <person name="Wang H."/>
            <person name="Wang A."/>
            <person name="Jiang F."/>
            <person name="Liu H."/>
            <person name="Zhao H."/>
            <person name="Xu D."/>
            <person name="Zhang Y."/>
        </authorList>
    </citation>
    <scope>NUCLEOTIDE SEQUENCE [LARGE SCALE GENOMIC DNA]</scope>
    <source>
        <strain evidence="2">cv. Niubang</strain>
    </source>
</reference>
<reference evidence="2" key="1">
    <citation type="journal article" date="2022" name="Mol. Ecol. Resour.">
        <title>The genomes of chicory, endive, great burdock and yacon provide insights into Asteraceae palaeo-polyploidization history and plant inulin production.</title>
        <authorList>
            <person name="Fan W."/>
            <person name="Wang S."/>
            <person name="Wang H."/>
            <person name="Wang A."/>
            <person name="Jiang F."/>
            <person name="Liu H."/>
            <person name="Zhao H."/>
            <person name="Xu D."/>
            <person name="Zhang Y."/>
        </authorList>
    </citation>
    <scope>NUCLEOTIDE SEQUENCE [LARGE SCALE GENOMIC DNA]</scope>
    <source>
        <strain evidence="2">cv. Niubang</strain>
    </source>
</reference>
<evidence type="ECO:0000313" key="1">
    <source>
        <dbReference type="EMBL" id="KAI3665612.1"/>
    </source>
</evidence>
<evidence type="ECO:0000313" key="2">
    <source>
        <dbReference type="Proteomes" id="UP001055879"/>
    </source>
</evidence>
<protein>
    <submittedName>
        <fullName evidence="1">Uncharacterized protein</fullName>
    </submittedName>
</protein>
<dbReference type="EMBL" id="CM042064">
    <property type="protein sequence ID" value="KAI3665612.1"/>
    <property type="molecule type" value="Genomic_DNA"/>
</dbReference>
<keyword evidence="2" id="KW-1185">Reference proteome</keyword>
<accession>A0ACB8XF78</accession>
<dbReference type="Proteomes" id="UP001055879">
    <property type="component" value="Linkage Group LG18"/>
</dbReference>
<proteinExistence type="predicted"/>
<organism evidence="1 2">
    <name type="scientific">Arctium lappa</name>
    <name type="common">Greater burdock</name>
    <name type="synonym">Lappa major</name>
    <dbReference type="NCBI Taxonomy" id="4217"/>
    <lineage>
        <taxon>Eukaryota</taxon>
        <taxon>Viridiplantae</taxon>
        <taxon>Streptophyta</taxon>
        <taxon>Embryophyta</taxon>
        <taxon>Tracheophyta</taxon>
        <taxon>Spermatophyta</taxon>
        <taxon>Magnoliopsida</taxon>
        <taxon>eudicotyledons</taxon>
        <taxon>Gunneridae</taxon>
        <taxon>Pentapetalae</taxon>
        <taxon>asterids</taxon>
        <taxon>campanulids</taxon>
        <taxon>Asterales</taxon>
        <taxon>Asteraceae</taxon>
        <taxon>Carduoideae</taxon>
        <taxon>Cardueae</taxon>
        <taxon>Arctiinae</taxon>
        <taxon>Arctium</taxon>
    </lineage>
</organism>
<gene>
    <name evidence="1" type="ORF">L6452_44241</name>
</gene>
<comment type="caution">
    <text evidence="1">The sequence shown here is derived from an EMBL/GenBank/DDBJ whole genome shotgun (WGS) entry which is preliminary data.</text>
</comment>
<name>A0ACB8XF78_ARCLA</name>
<sequence length="558" mass="61812">MRKEVVVATAVATAATVAVAGVLLVRWRKRDERRWRQTQRILRKFAKDCATPVPKLWHVAFDLVSDMQTSLSDQSQTDFVMHPCYTSSLPHGTEEGLYYGINLREDNFLMLRARLRGKNNQITDLERTEVPIPPEVISGSTKDVFDFIALKLAIFITTNAKENPIAPKGKLGFTVSFPLLEGPASPTKGKVIRWKSFGVNDAAGKELAHEVNEALEKHGIDLQVSALVDATIGDLAGGRYFNKACVAAVTLGLATNAVYVESAHVIPNGREFKLSEMVIDMQWGNFNTPHLPITEFDMALDSESSNPGSRMFEKLIGGMYLGEVVRRVLLKMAKETAIFGETVPPKLKTPYTLRSPDMAAMHQDTTENRDTVQEKLLEVFGITSTTPSVREIVAEICDIVAERGARLAGACIVGIMKKRGRINEKKSVVKVEGGLYEHYRVFRNYLHSSVWEMLGNSLADNVMIEQSHGGSGAGAIFVAAAHSHDNESITPPFSQRNSTVGRDDQMEFRDDHQMDSRVGRTDQNETADDQTDSIFWKDDQNESTAEISDQSGSESSEE</sequence>